<sequence length="462" mass="50971">MRLNAKFDNMKSIKFTITKNFIILMGIIISIIIGVQRFIMGSMLRSSITKVISEGEKVVVAGVISKALNRTTMYIIVISIVIIIIGAIWIWKNFGRTARLLNGLRLHIEYLTNGVYHYKIKEKYFKREDEIGAICVALDKMQKSTIEMIKDLKSLTEDLNGQSGSLSNVSEELTCATGDISQAISNIAQGISGETMDIEVIIGRMSEFNKLLEDNIKDIDNLSGIANEVDKNANESNAELKELRKSMEDFNKLFQVFLGTIETMNTDIKKVDDITDLINNVAEQTNLLALNAAIEAARAGAAGLGFTVVASEIRKLAEKTKESSVSINHLIADVLNSSENLVSKTDEMSMELQNQKLGVDKSIVSFDVISNSIGDMNPKIKMLVKRANLISEDSNKIVMKIQNLSVVNEEICNSAEEITASAENTNTSSAEILKYSVSLKDNAGVTTNYINKFKLNGVAEEE</sequence>
<dbReference type="EMBL" id="FNJM01000016">
    <property type="protein sequence ID" value="SDP77104.1"/>
    <property type="molecule type" value="Genomic_DNA"/>
</dbReference>
<feature type="coiled-coil region" evidence="3">
    <location>
        <begin position="226"/>
        <end position="253"/>
    </location>
</feature>
<dbReference type="GO" id="GO:0016020">
    <property type="term" value="C:membrane"/>
    <property type="evidence" value="ECO:0007669"/>
    <property type="project" value="InterPro"/>
</dbReference>
<evidence type="ECO:0000256" key="1">
    <source>
        <dbReference type="ARBA" id="ARBA00023224"/>
    </source>
</evidence>
<dbReference type="SUPFAM" id="SSF58104">
    <property type="entry name" value="Methyl-accepting chemotaxis protein (MCP) signaling domain"/>
    <property type="match status" value="1"/>
</dbReference>
<dbReference type="Gene3D" id="1.10.287.950">
    <property type="entry name" value="Methyl-accepting chemotaxis protein"/>
    <property type="match status" value="1"/>
</dbReference>
<protein>
    <submittedName>
        <fullName evidence="6">Methyl-accepting chemotaxis protein</fullName>
    </submittedName>
</protein>
<dbReference type="PANTHER" id="PTHR32089:SF112">
    <property type="entry name" value="LYSOZYME-LIKE PROTEIN-RELATED"/>
    <property type="match status" value="1"/>
</dbReference>
<name>A0A1H0VFH2_9CLOT</name>
<keyword evidence="1 2" id="KW-0807">Transducer</keyword>
<evidence type="ECO:0000256" key="2">
    <source>
        <dbReference type="PROSITE-ProRule" id="PRU00284"/>
    </source>
</evidence>
<reference evidence="6 7" key="1">
    <citation type="submission" date="2016-10" db="EMBL/GenBank/DDBJ databases">
        <authorList>
            <person name="de Groot N.N."/>
        </authorList>
    </citation>
    <scope>NUCLEOTIDE SEQUENCE [LARGE SCALE GENOMIC DNA]</scope>
    <source>
        <strain evidence="6 7">DSM 12272</strain>
    </source>
</reference>
<dbReference type="GO" id="GO:0007165">
    <property type="term" value="P:signal transduction"/>
    <property type="evidence" value="ECO:0007669"/>
    <property type="project" value="UniProtKB-KW"/>
</dbReference>
<feature type="domain" description="Methyl-accepting transducer" evidence="5">
    <location>
        <begin position="169"/>
        <end position="426"/>
    </location>
</feature>
<dbReference type="PANTHER" id="PTHR32089">
    <property type="entry name" value="METHYL-ACCEPTING CHEMOTAXIS PROTEIN MCPB"/>
    <property type="match status" value="1"/>
</dbReference>
<dbReference type="RefSeq" id="WP_089972548.1">
    <property type="nucleotide sequence ID" value="NZ_FNJM01000016.1"/>
</dbReference>
<dbReference type="STRING" id="94869.SAMN04488529_11628"/>
<keyword evidence="7" id="KW-1185">Reference proteome</keyword>
<proteinExistence type="predicted"/>
<evidence type="ECO:0000259" key="5">
    <source>
        <dbReference type="PROSITE" id="PS50111"/>
    </source>
</evidence>
<dbReference type="InterPro" id="IPR004089">
    <property type="entry name" value="MCPsignal_dom"/>
</dbReference>
<evidence type="ECO:0000256" key="3">
    <source>
        <dbReference type="SAM" id="Coils"/>
    </source>
</evidence>
<keyword evidence="4" id="KW-0472">Membrane</keyword>
<dbReference type="OrthoDB" id="597657at2"/>
<gene>
    <name evidence="6" type="ORF">SAMN04488529_11628</name>
</gene>
<organism evidence="6 7">
    <name type="scientific">Clostridium gasigenes</name>
    <dbReference type="NCBI Taxonomy" id="94869"/>
    <lineage>
        <taxon>Bacteria</taxon>
        <taxon>Bacillati</taxon>
        <taxon>Bacillota</taxon>
        <taxon>Clostridia</taxon>
        <taxon>Eubacteriales</taxon>
        <taxon>Clostridiaceae</taxon>
        <taxon>Clostridium</taxon>
    </lineage>
</organism>
<keyword evidence="4" id="KW-1133">Transmembrane helix</keyword>
<feature type="transmembrane region" description="Helical" evidence="4">
    <location>
        <begin position="21"/>
        <end position="39"/>
    </location>
</feature>
<evidence type="ECO:0000313" key="6">
    <source>
        <dbReference type="EMBL" id="SDP77104.1"/>
    </source>
</evidence>
<feature type="transmembrane region" description="Helical" evidence="4">
    <location>
        <begin position="73"/>
        <end position="91"/>
    </location>
</feature>
<evidence type="ECO:0000313" key="7">
    <source>
        <dbReference type="Proteomes" id="UP000198597"/>
    </source>
</evidence>
<dbReference type="AlphaFoldDB" id="A0A1H0VFH2"/>
<dbReference type="Proteomes" id="UP000198597">
    <property type="component" value="Unassembled WGS sequence"/>
</dbReference>
<keyword evidence="3" id="KW-0175">Coiled coil</keyword>
<dbReference type="SMART" id="SM00283">
    <property type="entry name" value="MA"/>
    <property type="match status" value="1"/>
</dbReference>
<dbReference type="Pfam" id="PF00015">
    <property type="entry name" value="MCPsignal"/>
    <property type="match status" value="1"/>
</dbReference>
<evidence type="ECO:0000256" key="4">
    <source>
        <dbReference type="SAM" id="Phobius"/>
    </source>
</evidence>
<dbReference type="PROSITE" id="PS50111">
    <property type="entry name" value="CHEMOTAXIS_TRANSDUC_2"/>
    <property type="match status" value="1"/>
</dbReference>
<keyword evidence="4" id="KW-0812">Transmembrane</keyword>
<accession>A0A1H0VFH2</accession>